<dbReference type="AlphaFoldDB" id="A0A4E9ELG4"/>
<evidence type="ECO:0000256" key="1">
    <source>
        <dbReference type="SAM" id="MobiDB-lite"/>
    </source>
</evidence>
<accession>A0A4E9ELG4</accession>
<proteinExistence type="predicted"/>
<name>A0A4E9ELG4_GIBZA</name>
<evidence type="ECO:0000313" key="2">
    <source>
        <dbReference type="EMBL" id="VIO64064.1"/>
    </source>
</evidence>
<protein>
    <submittedName>
        <fullName evidence="2">Uncharacterized protein</fullName>
    </submittedName>
</protein>
<gene>
    <name evidence="2" type="ORF">FUG_LOCUS562189</name>
</gene>
<reference evidence="2" key="1">
    <citation type="submission" date="2019-04" db="EMBL/GenBank/DDBJ databases">
        <authorList>
            <person name="Melise S."/>
            <person name="Noan J."/>
            <person name="Okalmin O."/>
        </authorList>
    </citation>
    <scope>NUCLEOTIDE SEQUENCE</scope>
    <source>
        <strain evidence="2">FN9</strain>
    </source>
</reference>
<dbReference type="EMBL" id="CAAKMV010000195">
    <property type="protein sequence ID" value="VIO64064.1"/>
    <property type="molecule type" value="Genomic_DNA"/>
</dbReference>
<feature type="compositionally biased region" description="Basic and acidic residues" evidence="1">
    <location>
        <begin position="226"/>
        <end position="241"/>
    </location>
</feature>
<organism evidence="2">
    <name type="scientific">Gibberella zeae</name>
    <name type="common">Wheat head blight fungus</name>
    <name type="synonym">Fusarium graminearum</name>
    <dbReference type="NCBI Taxonomy" id="5518"/>
    <lineage>
        <taxon>Eukaryota</taxon>
        <taxon>Fungi</taxon>
        <taxon>Dikarya</taxon>
        <taxon>Ascomycota</taxon>
        <taxon>Pezizomycotina</taxon>
        <taxon>Sordariomycetes</taxon>
        <taxon>Hypocreomycetidae</taxon>
        <taxon>Hypocreales</taxon>
        <taxon>Nectriaceae</taxon>
        <taxon>Fusarium</taxon>
    </lineage>
</organism>
<feature type="region of interest" description="Disordered" evidence="1">
    <location>
        <begin position="222"/>
        <end position="242"/>
    </location>
</feature>
<sequence length="256" mass="29013">MGSQAVNNGPIPGLQVIITKKVLEHACKIHNKLSEESKDQDRAEHIHSLLWLLKECGVQDTFGIVDVHNHFDVPCGFHLVTKIEGHQAGKTCISTQLAQDEDLKSRELCGHKFAYIPGLGWYAYEFRLGTLLDTNEAYTKFISRFSKYLDKHNITSLGLEYTIPQLSEIQVYETVSKTQQKMDLKEFSEFSELPNGLRWVPTCWRWSSKSEDTMSPMVFCGIDPDTGDHDPPKPDPPKPKDLINNVYPILGQLSLP</sequence>